<dbReference type="SUPFAM" id="SSF51735">
    <property type="entry name" value="NAD(P)-binding Rossmann-fold domains"/>
    <property type="match status" value="1"/>
</dbReference>
<dbReference type="InterPro" id="IPR002811">
    <property type="entry name" value="Asp_DH"/>
</dbReference>
<comment type="caution">
    <text evidence="4">The sequence shown here is derived from an EMBL/GenBank/DDBJ whole genome shotgun (WGS) entry which is preliminary data.</text>
</comment>
<sequence>MLSLVKILTYRILNKQVKDKFLIMYKNFDVVVLITCFWRRENSITFVSMKTFVIVGCGRLAGIVSEAVVKGLLPEYELVGVYSRTVAKAERIAGEMEKIGKSCAVCTTVDGLLALKPDILVETASPAALREFAIPALKNGTSIVTLSIGALADDSFYREVCETAKENGTRVYIASGATGGFDVLRTAALMGNATACFFNEKGPDALKGTPVYEETMQSEQKVVFTGNAVEAIRLFPTKVNVTVAASRASVGPEAMQVTIQSTPGFKGDTQKVEIRNDQVHAVVDVYSATAEIAGWSVVNTLLNIVSPVVF</sequence>
<evidence type="ECO:0000259" key="3">
    <source>
        <dbReference type="Pfam" id="PF03447"/>
    </source>
</evidence>
<comment type="similarity">
    <text evidence="1">Belongs to the L-aspartate dehydrogenase family.</text>
</comment>
<accession>B7BC12</accession>
<organism evidence="4 5">
    <name type="scientific">Parabacteroides johnsonii DSM 18315</name>
    <dbReference type="NCBI Taxonomy" id="537006"/>
    <lineage>
        <taxon>Bacteria</taxon>
        <taxon>Pseudomonadati</taxon>
        <taxon>Bacteroidota</taxon>
        <taxon>Bacteroidia</taxon>
        <taxon>Bacteroidales</taxon>
        <taxon>Tannerellaceae</taxon>
        <taxon>Parabacteroides</taxon>
    </lineage>
</organism>
<dbReference type="PANTHER" id="PTHR31873:SF6">
    <property type="entry name" value="ASPARTATE DEHYDROGENASE DOMAIN-CONTAINING PROTEIN"/>
    <property type="match status" value="1"/>
</dbReference>
<dbReference type="GO" id="GO:0009435">
    <property type="term" value="P:NAD+ biosynthetic process"/>
    <property type="evidence" value="ECO:0007669"/>
    <property type="project" value="InterPro"/>
</dbReference>
<gene>
    <name evidence="4" type="ORF">PRABACTJOHN_02579</name>
</gene>
<reference evidence="4 5" key="1">
    <citation type="submission" date="2008-10" db="EMBL/GenBank/DDBJ databases">
        <title>Draft genome sequence of Parabacteroides johnsonii (DSM 18315).</title>
        <authorList>
            <person name="Sudarsanam P."/>
            <person name="Ley R."/>
            <person name="Guruge J."/>
            <person name="Turnbaugh P.J."/>
            <person name="Mahowald M."/>
            <person name="Liep D."/>
            <person name="Gordon J."/>
        </authorList>
    </citation>
    <scope>NUCLEOTIDE SEQUENCE [LARGE SCALE GENOMIC DNA]</scope>
    <source>
        <strain evidence="4 5">DSM 18315</strain>
    </source>
</reference>
<dbReference type="AlphaFoldDB" id="B7BC12"/>
<feature type="domain" description="Aspartate/homoserine dehydrogenase NAD-binding" evidence="3">
    <location>
        <begin position="56"/>
        <end position="173"/>
    </location>
</feature>
<evidence type="ECO:0000313" key="5">
    <source>
        <dbReference type="Proteomes" id="UP000005510"/>
    </source>
</evidence>
<dbReference type="Proteomes" id="UP000005510">
    <property type="component" value="Unassembled WGS sequence"/>
</dbReference>
<dbReference type="Gene3D" id="3.30.360.10">
    <property type="entry name" value="Dihydrodipicolinate Reductase, domain 2"/>
    <property type="match status" value="1"/>
</dbReference>
<dbReference type="STRING" id="537006.PRABACTJOHN_02579"/>
<name>B7BC12_9BACT</name>
<dbReference type="PANTHER" id="PTHR31873">
    <property type="entry name" value="L-ASPARTATE DEHYDROGENASE-RELATED"/>
    <property type="match status" value="1"/>
</dbReference>
<dbReference type="EMBL" id="ABYH01000282">
    <property type="protein sequence ID" value="EEC96015.1"/>
    <property type="molecule type" value="Genomic_DNA"/>
</dbReference>
<feature type="domain" description="Aspartate dehydrogenase" evidence="2">
    <location>
        <begin position="218"/>
        <end position="289"/>
    </location>
</feature>
<dbReference type="Pfam" id="PF03447">
    <property type="entry name" value="NAD_binding_3"/>
    <property type="match status" value="1"/>
</dbReference>
<evidence type="ECO:0000313" key="4">
    <source>
        <dbReference type="EMBL" id="EEC96015.1"/>
    </source>
</evidence>
<dbReference type="Gene3D" id="3.40.50.720">
    <property type="entry name" value="NAD(P)-binding Rossmann-like Domain"/>
    <property type="match status" value="1"/>
</dbReference>
<dbReference type="GO" id="GO:0033735">
    <property type="term" value="F:aspartate dehydrogenase [NAD(P)+] activity"/>
    <property type="evidence" value="ECO:0007669"/>
    <property type="project" value="InterPro"/>
</dbReference>
<reference evidence="4 5" key="2">
    <citation type="submission" date="2008-10" db="EMBL/GenBank/DDBJ databases">
        <authorList>
            <person name="Fulton L."/>
            <person name="Clifton S."/>
            <person name="Fulton B."/>
            <person name="Xu J."/>
            <person name="Minx P."/>
            <person name="Pepin K.H."/>
            <person name="Johnson M."/>
            <person name="Bhonagiri V."/>
            <person name="Nash W.E."/>
            <person name="Mardis E.R."/>
            <person name="Wilson R.K."/>
        </authorList>
    </citation>
    <scope>NUCLEOTIDE SEQUENCE [LARGE SCALE GENOMIC DNA]</scope>
    <source>
        <strain evidence="4 5">DSM 18315</strain>
    </source>
</reference>
<dbReference type="Pfam" id="PF01958">
    <property type="entry name" value="Asp_DH_C"/>
    <property type="match status" value="1"/>
</dbReference>
<dbReference type="GO" id="GO:0050661">
    <property type="term" value="F:NADP binding"/>
    <property type="evidence" value="ECO:0007669"/>
    <property type="project" value="InterPro"/>
</dbReference>
<dbReference type="SUPFAM" id="SSF55347">
    <property type="entry name" value="Glyceraldehyde-3-phosphate dehydrogenase-like, C-terminal domain"/>
    <property type="match status" value="1"/>
</dbReference>
<protein>
    <submittedName>
        <fullName evidence="4">Homoserine dehydrogenase, NAD binding domain protein</fullName>
    </submittedName>
</protein>
<evidence type="ECO:0000256" key="1">
    <source>
        <dbReference type="ARBA" id="ARBA00008331"/>
    </source>
</evidence>
<proteinExistence type="inferred from homology"/>
<dbReference type="InterPro" id="IPR005106">
    <property type="entry name" value="Asp/hSer_DH_NAD-bd"/>
</dbReference>
<dbReference type="InterPro" id="IPR036291">
    <property type="entry name" value="NAD(P)-bd_dom_sf"/>
</dbReference>
<dbReference type="HOGENOM" id="CLU_089550_1_0_10"/>
<evidence type="ECO:0000259" key="2">
    <source>
        <dbReference type="Pfam" id="PF01958"/>
    </source>
</evidence>